<dbReference type="GO" id="GO:0016301">
    <property type="term" value="F:kinase activity"/>
    <property type="evidence" value="ECO:0007669"/>
    <property type="project" value="UniProtKB-KW"/>
</dbReference>
<dbReference type="Proteomes" id="UP000509345">
    <property type="component" value="Chromosome"/>
</dbReference>
<keyword evidence="4" id="KW-0479">Metal-binding</keyword>
<evidence type="ECO:0000256" key="13">
    <source>
        <dbReference type="ARBA" id="ARBA00056274"/>
    </source>
</evidence>
<dbReference type="PANTHER" id="PTHR43156">
    <property type="entry name" value="STAGE II SPORULATION PROTEIN E-RELATED"/>
    <property type="match status" value="1"/>
</dbReference>
<accession>A0A7H8MXB2</accession>
<dbReference type="FunFam" id="3.60.40.10:FF:000005">
    <property type="entry name" value="Serine/threonine protein phosphatase"/>
    <property type="match status" value="1"/>
</dbReference>
<keyword evidence="5" id="KW-0547">Nucleotide-binding</keyword>
<evidence type="ECO:0000256" key="8">
    <source>
        <dbReference type="ARBA" id="ARBA00022840"/>
    </source>
</evidence>
<keyword evidence="11" id="KW-0464">Manganese</keyword>
<dbReference type="InterPro" id="IPR036457">
    <property type="entry name" value="PPM-type-like_dom_sf"/>
</dbReference>
<dbReference type="GO" id="GO:0005524">
    <property type="term" value="F:ATP binding"/>
    <property type="evidence" value="ECO:0007669"/>
    <property type="project" value="UniProtKB-KW"/>
</dbReference>
<keyword evidence="2" id="KW-0597">Phosphoprotein</keyword>
<evidence type="ECO:0000256" key="3">
    <source>
        <dbReference type="ARBA" id="ARBA00022679"/>
    </source>
</evidence>
<evidence type="ECO:0000259" key="17">
    <source>
        <dbReference type="SMART" id="SM00065"/>
    </source>
</evidence>
<dbReference type="EC" id="3.1.3.16" evidence="1"/>
<dbReference type="InterPro" id="IPR029016">
    <property type="entry name" value="GAF-like_dom_sf"/>
</dbReference>
<dbReference type="Gene3D" id="3.60.40.10">
    <property type="entry name" value="PPM-type phosphatase domain"/>
    <property type="match status" value="1"/>
</dbReference>
<evidence type="ECO:0000256" key="1">
    <source>
        <dbReference type="ARBA" id="ARBA00013081"/>
    </source>
</evidence>
<dbReference type="SUPFAM" id="SSF55781">
    <property type="entry name" value="GAF domain-like"/>
    <property type="match status" value="1"/>
</dbReference>
<keyword evidence="8" id="KW-0067">ATP-binding</keyword>
<dbReference type="InterPro" id="IPR023908">
    <property type="entry name" value="xxxLxxG_rpt"/>
</dbReference>
<dbReference type="GO" id="GO:0004722">
    <property type="term" value="F:protein serine/threonine phosphatase activity"/>
    <property type="evidence" value="ECO:0007669"/>
    <property type="project" value="UniProtKB-EC"/>
</dbReference>
<feature type="domain" description="GAF" evidence="17">
    <location>
        <begin position="68"/>
        <end position="227"/>
    </location>
</feature>
<evidence type="ECO:0000256" key="5">
    <source>
        <dbReference type="ARBA" id="ARBA00022741"/>
    </source>
</evidence>
<evidence type="ECO:0000313" key="19">
    <source>
        <dbReference type="EMBL" id="QKW46802.1"/>
    </source>
</evidence>
<dbReference type="GO" id="GO:0046872">
    <property type="term" value="F:metal ion binding"/>
    <property type="evidence" value="ECO:0007669"/>
    <property type="project" value="UniProtKB-KW"/>
</dbReference>
<keyword evidence="3" id="KW-0808">Transferase</keyword>
<dbReference type="SMART" id="SM00065">
    <property type="entry name" value="GAF"/>
    <property type="match status" value="1"/>
</dbReference>
<evidence type="ECO:0000256" key="10">
    <source>
        <dbReference type="ARBA" id="ARBA00022912"/>
    </source>
</evidence>
<dbReference type="SMART" id="SM00331">
    <property type="entry name" value="PP2C_SIG"/>
    <property type="match status" value="1"/>
</dbReference>
<comment type="function">
    <text evidence="13">Primarily acts as an independent SigF regulator that is sensitive to the osmosensory signal, mediating the cross talk of PknD with the SigF regulon. Possesses both phosphatase and kinase activities. The kinase domain functions as a classic anti-sigma factor-like kinase to phosphorylate the anti-anti-sigma factor domain at the canonical regulatory site, and the phosphatase domain antagonizes this activity.</text>
</comment>
<dbReference type="EMBL" id="CP054926">
    <property type="protein sequence ID" value="QKW46802.1"/>
    <property type="molecule type" value="Genomic_DNA"/>
</dbReference>
<comment type="catalytic activity">
    <reaction evidence="12">
        <text>O-phospho-L-seryl-[protein] + H2O = L-seryl-[protein] + phosphate</text>
        <dbReference type="Rhea" id="RHEA:20629"/>
        <dbReference type="Rhea" id="RHEA-COMP:9863"/>
        <dbReference type="Rhea" id="RHEA-COMP:11604"/>
        <dbReference type="ChEBI" id="CHEBI:15377"/>
        <dbReference type="ChEBI" id="CHEBI:29999"/>
        <dbReference type="ChEBI" id="CHEBI:43474"/>
        <dbReference type="ChEBI" id="CHEBI:83421"/>
        <dbReference type="EC" id="3.1.3.16"/>
    </reaction>
</comment>
<evidence type="ECO:0000256" key="14">
    <source>
        <dbReference type="ARBA" id="ARBA00075117"/>
    </source>
</evidence>
<evidence type="ECO:0000256" key="4">
    <source>
        <dbReference type="ARBA" id="ARBA00022723"/>
    </source>
</evidence>
<keyword evidence="9" id="KW-0460">Magnesium</keyword>
<dbReference type="NCBIfam" id="TIGR03057">
    <property type="entry name" value="xxxLxxG_by_4"/>
    <property type="match status" value="1"/>
</dbReference>
<dbReference type="AlphaFoldDB" id="A0A7H8MXB2"/>
<name>A0A7H8MXB2_STRMI</name>
<evidence type="ECO:0000259" key="18">
    <source>
        <dbReference type="SMART" id="SM00331"/>
    </source>
</evidence>
<proteinExistence type="predicted"/>
<keyword evidence="7" id="KW-0378">Hydrolase</keyword>
<dbReference type="GeneID" id="87635912"/>
<dbReference type="RefSeq" id="WP_176145086.1">
    <property type="nucleotide sequence ID" value="NZ_CP054926.1"/>
</dbReference>
<organism evidence="19 20">
    <name type="scientific">Streptomyces microflavus</name>
    <name type="common">Streptomyces lipmanii</name>
    <dbReference type="NCBI Taxonomy" id="1919"/>
    <lineage>
        <taxon>Bacteria</taxon>
        <taxon>Bacillati</taxon>
        <taxon>Actinomycetota</taxon>
        <taxon>Actinomycetes</taxon>
        <taxon>Kitasatosporales</taxon>
        <taxon>Streptomycetaceae</taxon>
        <taxon>Streptomyces</taxon>
    </lineage>
</organism>
<dbReference type="PANTHER" id="PTHR43156:SF2">
    <property type="entry name" value="STAGE II SPORULATION PROTEIN E"/>
    <property type="match status" value="1"/>
</dbReference>
<gene>
    <name evidence="19" type="ORF">HUT09_32025</name>
</gene>
<keyword evidence="10" id="KW-0904">Protein phosphatase</keyword>
<evidence type="ECO:0000256" key="16">
    <source>
        <dbReference type="SAM" id="MobiDB-lite"/>
    </source>
</evidence>
<evidence type="ECO:0000256" key="7">
    <source>
        <dbReference type="ARBA" id="ARBA00022801"/>
    </source>
</evidence>
<protein>
    <recommendedName>
        <fullName evidence="1">protein-serine/threonine phosphatase</fullName>
        <ecNumber evidence="1">3.1.3.16</ecNumber>
    </recommendedName>
    <alternativeName>
        <fullName evidence="15">Protein-serine/threonine phosphatase</fullName>
    </alternativeName>
    <alternativeName>
        <fullName evidence="14">Serine/threonine-protein kinase</fullName>
    </alternativeName>
</protein>
<feature type="region of interest" description="Disordered" evidence="16">
    <location>
        <begin position="1"/>
        <end position="30"/>
    </location>
</feature>
<evidence type="ECO:0000256" key="2">
    <source>
        <dbReference type="ARBA" id="ARBA00022553"/>
    </source>
</evidence>
<dbReference type="Pfam" id="PF01590">
    <property type="entry name" value="GAF"/>
    <property type="match status" value="1"/>
</dbReference>
<keyword evidence="6" id="KW-0418">Kinase</keyword>
<evidence type="ECO:0000313" key="20">
    <source>
        <dbReference type="Proteomes" id="UP000509345"/>
    </source>
</evidence>
<sequence>MRPEQDDAGALSRRAAAGVEQAADGTEQVTNGTQQAADGFEVDEEVQHALDRLTLLINAAEALSSTLDVDQGLRRLCRTIIPGLADWCAVDLLDDRGRLRRLVVEHRDADVTSPGLDEGLLPVAEGSAASVARALLGVGPVLLTDIPPPKDTDDPLYAREKELFERLAADTAVVAPLRARRQVLGVLTLARTHREAPLTEDTLSLVEDLAHRVALAVDNARLHAEARHTAERLQRSLLPDLPTDGPLDVVARYRPASASARVGGDWYDAFVMPDGAMTLIIGDVAGHDLRAAVMMSQTRNMLRGIASDRKEPPGKILARLDAAHHILYPDQTLTCIYALVERLGRDEPWLLHYAVAGHPAPLLVTHDGETRFLTGGRGVMLGVDPEGHRPAATDTLPPSSTVLLYTDGLVERREEDLGRGLARLRQHAAALAREPLPTFCDEILEGMAGGGSDDVALIAVRTAPPHAGPAVATP</sequence>
<dbReference type="InterPro" id="IPR003018">
    <property type="entry name" value="GAF"/>
</dbReference>
<dbReference type="InterPro" id="IPR052016">
    <property type="entry name" value="Bact_Sigma-Reg"/>
</dbReference>
<evidence type="ECO:0000256" key="9">
    <source>
        <dbReference type="ARBA" id="ARBA00022842"/>
    </source>
</evidence>
<feature type="domain" description="PPM-type phosphatase" evidence="18">
    <location>
        <begin position="247"/>
        <end position="462"/>
    </location>
</feature>
<dbReference type="InterPro" id="IPR001932">
    <property type="entry name" value="PPM-type_phosphatase-like_dom"/>
</dbReference>
<dbReference type="Pfam" id="PF07228">
    <property type="entry name" value="SpoIIE"/>
    <property type="match status" value="1"/>
</dbReference>
<evidence type="ECO:0000256" key="6">
    <source>
        <dbReference type="ARBA" id="ARBA00022777"/>
    </source>
</evidence>
<evidence type="ECO:0000256" key="15">
    <source>
        <dbReference type="ARBA" id="ARBA00081350"/>
    </source>
</evidence>
<dbReference type="Gene3D" id="3.30.450.40">
    <property type="match status" value="1"/>
</dbReference>
<reference evidence="19 20" key="1">
    <citation type="submission" date="2020-06" db="EMBL/GenBank/DDBJ databases">
        <title>Genome mining for natural products.</title>
        <authorList>
            <person name="Zhang B."/>
            <person name="Shi J."/>
            <person name="Ge H."/>
        </authorList>
    </citation>
    <scope>NUCLEOTIDE SEQUENCE [LARGE SCALE GENOMIC DNA]</scope>
    <source>
        <strain evidence="19 20">NA06532</strain>
    </source>
</reference>
<evidence type="ECO:0000256" key="12">
    <source>
        <dbReference type="ARBA" id="ARBA00047761"/>
    </source>
</evidence>
<dbReference type="SUPFAM" id="SSF81606">
    <property type="entry name" value="PP2C-like"/>
    <property type="match status" value="1"/>
</dbReference>
<evidence type="ECO:0000256" key="11">
    <source>
        <dbReference type="ARBA" id="ARBA00023211"/>
    </source>
</evidence>